<proteinExistence type="predicted"/>
<gene>
    <name evidence="2" type="ORF">P9989_00265</name>
</gene>
<accession>A0ABY8IXE2</accession>
<dbReference type="EMBL" id="CP121671">
    <property type="protein sequence ID" value="WFT74908.1"/>
    <property type="molecule type" value="Genomic_DNA"/>
</dbReference>
<keyword evidence="3" id="KW-1185">Reference proteome</keyword>
<keyword evidence="1" id="KW-0472">Membrane</keyword>
<name>A0ABY8IXE2_9BACI</name>
<sequence>MKKENQMLIILGSIGLACIIIAFVLFSTIADPMVPVVILASGILLIIGGIADRKDRIKKRKRSP</sequence>
<evidence type="ECO:0000256" key="1">
    <source>
        <dbReference type="SAM" id="Phobius"/>
    </source>
</evidence>
<keyword evidence="1" id="KW-1133">Transmembrane helix</keyword>
<dbReference type="PROSITE" id="PS51257">
    <property type="entry name" value="PROKAR_LIPOPROTEIN"/>
    <property type="match status" value="1"/>
</dbReference>
<evidence type="ECO:0000313" key="2">
    <source>
        <dbReference type="EMBL" id="WFT74908.1"/>
    </source>
</evidence>
<organism evidence="2 3">
    <name type="scientific">Halobacillus naozhouensis</name>
    <dbReference type="NCBI Taxonomy" id="554880"/>
    <lineage>
        <taxon>Bacteria</taxon>
        <taxon>Bacillati</taxon>
        <taxon>Bacillota</taxon>
        <taxon>Bacilli</taxon>
        <taxon>Bacillales</taxon>
        <taxon>Bacillaceae</taxon>
        <taxon>Halobacillus</taxon>
    </lineage>
</organism>
<evidence type="ECO:0000313" key="3">
    <source>
        <dbReference type="Proteomes" id="UP001221597"/>
    </source>
</evidence>
<reference evidence="2 3" key="1">
    <citation type="submission" date="2023-04" db="EMBL/GenBank/DDBJ databases">
        <title>Genome sequence of Halobacillus naozhouensis KACC 21980.</title>
        <authorList>
            <person name="Kim S."/>
            <person name="Heo J."/>
            <person name="Kwon S.-W."/>
        </authorList>
    </citation>
    <scope>NUCLEOTIDE SEQUENCE [LARGE SCALE GENOMIC DNA]</scope>
    <source>
        <strain evidence="2 3">KCTC 13234</strain>
    </source>
</reference>
<evidence type="ECO:0008006" key="4">
    <source>
        <dbReference type="Google" id="ProtNLM"/>
    </source>
</evidence>
<dbReference type="Proteomes" id="UP001221597">
    <property type="component" value="Chromosome"/>
</dbReference>
<feature type="transmembrane region" description="Helical" evidence="1">
    <location>
        <begin position="7"/>
        <end position="26"/>
    </location>
</feature>
<keyword evidence="1" id="KW-0812">Transmembrane</keyword>
<protein>
    <recommendedName>
        <fullName evidence="4">PEP-CTERM protein-sorting domain-containing protein</fullName>
    </recommendedName>
</protein>
<feature type="transmembrane region" description="Helical" evidence="1">
    <location>
        <begin position="32"/>
        <end position="51"/>
    </location>
</feature>
<dbReference type="RefSeq" id="WP_283076900.1">
    <property type="nucleotide sequence ID" value="NZ_CP121671.1"/>
</dbReference>